<evidence type="ECO:0000313" key="1">
    <source>
        <dbReference type="EMBL" id="MBM6499479.1"/>
    </source>
</evidence>
<dbReference type="InterPro" id="IPR036583">
    <property type="entry name" value="23S_rRNA_IVS_sf"/>
</dbReference>
<reference evidence="1 2" key="1">
    <citation type="submission" date="2021-02" db="EMBL/GenBank/DDBJ databases">
        <authorList>
            <person name="Jung H.S."/>
            <person name="Chun B.H."/>
            <person name="Jeon C.O."/>
        </authorList>
    </citation>
    <scope>NUCLEOTIDE SEQUENCE [LARGE SCALE GENOMIC DNA]</scope>
    <source>
        <strain evidence="1 2">LMG 25203</strain>
    </source>
</reference>
<dbReference type="NCBIfam" id="TIGR02436">
    <property type="entry name" value="four helix bundle protein"/>
    <property type="match status" value="1"/>
</dbReference>
<dbReference type="Pfam" id="PF05635">
    <property type="entry name" value="23S_rRNA_IVP"/>
    <property type="match status" value="1"/>
</dbReference>
<comment type="caution">
    <text evidence="1">The sequence shown here is derived from an EMBL/GenBank/DDBJ whole genome shotgun (WGS) entry which is preliminary data.</text>
</comment>
<proteinExistence type="predicted"/>
<protein>
    <submittedName>
        <fullName evidence="1">Four helix bundle protein</fullName>
    </submittedName>
</protein>
<gene>
    <name evidence="1" type="ORF">H9X54_009245</name>
</gene>
<organism evidence="1 2">
    <name type="scientific">Flavobacterium macrobrachii</name>
    <dbReference type="NCBI Taxonomy" id="591204"/>
    <lineage>
        <taxon>Bacteria</taxon>
        <taxon>Pseudomonadati</taxon>
        <taxon>Bacteroidota</taxon>
        <taxon>Flavobacteriia</taxon>
        <taxon>Flavobacteriales</taxon>
        <taxon>Flavobacteriaceae</taxon>
        <taxon>Flavobacterium</taxon>
    </lineage>
</organism>
<dbReference type="EMBL" id="JACSOD020000481">
    <property type="protein sequence ID" value="MBM6499479.1"/>
    <property type="molecule type" value="Genomic_DNA"/>
</dbReference>
<dbReference type="SUPFAM" id="SSF158446">
    <property type="entry name" value="IVS-encoded protein-like"/>
    <property type="match status" value="1"/>
</dbReference>
<evidence type="ECO:0000313" key="2">
    <source>
        <dbReference type="Proteomes" id="UP000759529"/>
    </source>
</evidence>
<dbReference type="PANTHER" id="PTHR38471:SF2">
    <property type="entry name" value="FOUR HELIX BUNDLE PROTEIN"/>
    <property type="match status" value="1"/>
</dbReference>
<sequence>MSNYQDLDIYKISLALFYEIHPASLLLPKHELYELGSQIRRSSDSVNSNIVEGYGRNRYKADFIRFLVFSHSSCLETKGHLIKIDHLYKGLIPNIDRFITDYDNLGAKIFNFIKYVEQNWKT</sequence>
<dbReference type="PANTHER" id="PTHR38471">
    <property type="entry name" value="FOUR HELIX BUNDLE PROTEIN"/>
    <property type="match status" value="1"/>
</dbReference>
<dbReference type="Proteomes" id="UP000759529">
    <property type="component" value="Unassembled WGS sequence"/>
</dbReference>
<accession>A0ABS2CX51</accession>
<dbReference type="Gene3D" id="1.20.1440.60">
    <property type="entry name" value="23S rRNA-intervening sequence"/>
    <property type="match status" value="1"/>
</dbReference>
<dbReference type="InterPro" id="IPR012657">
    <property type="entry name" value="23S_rRNA-intervening_sequence"/>
</dbReference>
<dbReference type="RefSeq" id="WP_187657269.1">
    <property type="nucleotide sequence ID" value="NZ_JACSOD020000481.1"/>
</dbReference>
<keyword evidence="2" id="KW-1185">Reference proteome</keyword>
<name>A0ABS2CX51_9FLAO</name>